<dbReference type="RefSeq" id="XP_007840280.1">
    <property type="nucleotide sequence ID" value="XM_007842089.1"/>
</dbReference>
<evidence type="ECO:0000256" key="2">
    <source>
        <dbReference type="ARBA" id="ARBA00022692"/>
    </source>
</evidence>
<dbReference type="GeneID" id="19278521"/>
<keyword evidence="2 5" id="KW-0812">Transmembrane</keyword>
<feature type="transmembrane region" description="Helical" evidence="5">
    <location>
        <begin position="139"/>
        <end position="160"/>
    </location>
</feature>
<dbReference type="STRING" id="1229662.W3WMN4"/>
<dbReference type="OMA" id="VFSPARH"/>
<accession>W3WMN4</accession>
<gene>
    <name evidence="6" type="ORF">PFICI_13508</name>
</gene>
<evidence type="ECO:0000256" key="5">
    <source>
        <dbReference type="SAM" id="Phobius"/>
    </source>
</evidence>
<feature type="transmembrane region" description="Helical" evidence="5">
    <location>
        <begin position="311"/>
        <end position="333"/>
    </location>
</feature>
<evidence type="ECO:0008006" key="8">
    <source>
        <dbReference type="Google" id="ProtNLM"/>
    </source>
</evidence>
<comment type="subcellular location">
    <subcellularLocation>
        <location evidence="1">Membrane</location>
        <topology evidence="1">Multi-pass membrane protein</topology>
    </subcellularLocation>
</comment>
<dbReference type="Proteomes" id="UP000030651">
    <property type="component" value="Unassembled WGS sequence"/>
</dbReference>
<dbReference type="InterPro" id="IPR003689">
    <property type="entry name" value="ZIP"/>
</dbReference>
<protein>
    <recommendedName>
        <fullName evidence="8">Zinc-regulated transporter 2</fullName>
    </recommendedName>
</protein>
<dbReference type="PANTHER" id="PTHR11040">
    <property type="entry name" value="ZINC/IRON TRANSPORTER"/>
    <property type="match status" value="1"/>
</dbReference>
<feature type="transmembrane region" description="Helical" evidence="5">
    <location>
        <begin position="283"/>
        <end position="305"/>
    </location>
</feature>
<feature type="transmembrane region" description="Helical" evidence="5">
    <location>
        <begin position="20"/>
        <end position="40"/>
    </location>
</feature>
<dbReference type="eggNOG" id="KOG1558">
    <property type="taxonomic scope" value="Eukaryota"/>
</dbReference>
<dbReference type="EMBL" id="KI912119">
    <property type="protein sequence ID" value="ETS75024.1"/>
    <property type="molecule type" value="Genomic_DNA"/>
</dbReference>
<dbReference type="OrthoDB" id="448280at2759"/>
<dbReference type="AlphaFoldDB" id="W3WMN4"/>
<dbReference type="InParanoid" id="W3WMN4"/>
<feature type="transmembrane region" description="Helical" evidence="5">
    <location>
        <begin position="107"/>
        <end position="127"/>
    </location>
</feature>
<dbReference type="GO" id="GO:0005886">
    <property type="term" value="C:plasma membrane"/>
    <property type="evidence" value="ECO:0007669"/>
    <property type="project" value="TreeGrafter"/>
</dbReference>
<name>W3WMN4_PESFW</name>
<feature type="transmembrane region" description="Helical" evidence="5">
    <location>
        <begin position="377"/>
        <end position="399"/>
    </location>
</feature>
<evidence type="ECO:0000256" key="3">
    <source>
        <dbReference type="ARBA" id="ARBA00022989"/>
    </source>
</evidence>
<feature type="transmembrane region" description="Helical" evidence="5">
    <location>
        <begin position="419"/>
        <end position="438"/>
    </location>
</feature>
<keyword evidence="7" id="KW-1185">Reference proteome</keyword>
<dbReference type="GO" id="GO:0005385">
    <property type="term" value="F:zinc ion transmembrane transporter activity"/>
    <property type="evidence" value="ECO:0007669"/>
    <property type="project" value="TreeGrafter"/>
</dbReference>
<evidence type="ECO:0000313" key="7">
    <source>
        <dbReference type="Proteomes" id="UP000030651"/>
    </source>
</evidence>
<evidence type="ECO:0000256" key="4">
    <source>
        <dbReference type="ARBA" id="ARBA00023136"/>
    </source>
</evidence>
<keyword evidence="4 5" id="KW-0472">Membrane</keyword>
<feature type="transmembrane region" description="Helical" evidence="5">
    <location>
        <begin position="180"/>
        <end position="198"/>
    </location>
</feature>
<evidence type="ECO:0000256" key="1">
    <source>
        <dbReference type="ARBA" id="ARBA00004141"/>
    </source>
</evidence>
<dbReference type="HOGENOM" id="CLU_027089_1_1_1"/>
<keyword evidence="3 5" id="KW-1133">Transmembrane helix</keyword>
<dbReference type="KEGG" id="pfy:PFICI_13508"/>
<evidence type="ECO:0000313" key="6">
    <source>
        <dbReference type="EMBL" id="ETS75024.1"/>
    </source>
</evidence>
<sequence length="439" mass="47221">MPHHGRLSDISNSARDWTLWFASVLAAAVVINIAASSYMAQGTLPSVTKSRTAPIVHYMPKQRALASAGLTEIAAESTSVHLHGLSRRDQCASPGAEETVSDLPLRIGAVFIILAVSFGACVFPILAARFSRLKMPADFFFAVRHFGTGVLLATAFVHLLPTAFILLGDPCLPAFWNEDYPAVPGAIALTGIFIVKSVEMLLHPAQRLSGAAAHAEPGGLQARSTRGNRSLSMNQSLSQIGRGQPPLEELDAPNQGSEILMMQTISHDKLNPEQQLKKETLHVLLLEMGILFHSVFIGMALSVSFDAKEFVILLVAIVFHQTFEGLALGARISAIDWRERKLQPFLMAAAYGCTTPLGQVIGLAARSAYSPDSQVGLILVGVMNALSSGLLVFASLVELLFEDLLTDESWRVLRGKRRVFACLLVLAGAFGMSLVGAWA</sequence>
<proteinExistence type="predicted"/>
<feature type="transmembrane region" description="Helical" evidence="5">
    <location>
        <begin position="345"/>
        <end position="365"/>
    </location>
</feature>
<organism evidence="6 7">
    <name type="scientific">Pestalotiopsis fici (strain W106-1 / CGMCC3.15140)</name>
    <dbReference type="NCBI Taxonomy" id="1229662"/>
    <lineage>
        <taxon>Eukaryota</taxon>
        <taxon>Fungi</taxon>
        <taxon>Dikarya</taxon>
        <taxon>Ascomycota</taxon>
        <taxon>Pezizomycotina</taxon>
        <taxon>Sordariomycetes</taxon>
        <taxon>Xylariomycetidae</taxon>
        <taxon>Amphisphaeriales</taxon>
        <taxon>Sporocadaceae</taxon>
        <taxon>Pestalotiopsis</taxon>
    </lineage>
</organism>
<reference evidence="7" key="1">
    <citation type="journal article" date="2015" name="BMC Genomics">
        <title>Genomic and transcriptomic analysis of the endophytic fungus Pestalotiopsis fici reveals its lifestyle and high potential for synthesis of natural products.</title>
        <authorList>
            <person name="Wang X."/>
            <person name="Zhang X."/>
            <person name="Liu L."/>
            <person name="Xiang M."/>
            <person name="Wang W."/>
            <person name="Sun X."/>
            <person name="Che Y."/>
            <person name="Guo L."/>
            <person name="Liu G."/>
            <person name="Guo L."/>
            <person name="Wang C."/>
            <person name="Yin W.B."/>
            <person name="Stadler M."/>
            <person name="Zhang X."/>
            <person name="Liu X."/>
        </authorList>
    </citation>
    <scope>NUCLEOTIDE SEQUENCE [LARGE SCALE GENOMIC DNA]</scope>
    <source>
        <strain evidence="7">W106-1 / CGMCC3.15140</strain>
    </source>
</reference>
<dbReference type="PANTHER" id="PTHR11040:SF55">
    <property type="entry name" value="MEMBRANE ZINC ION TRANSPORTER, PUTATIVE (AFU_ORTHOLOGUE AFUA_6G00470)-RELATED"/>
    <property type="match status" value="1"/>
</dbReference>
<dbReference type="Pfam" id="PF02535">
    <property type="entry name" value="Zip"/>
    <property type="match status" value="1"/>
</dbReference>